<dbReference type="Proteomes" id="UP000316181">
    <property type="component" value="Unassembled WGS sequence"/>
</dbReference>
<keyword evidence="7 9" id="KW-0067">ATP-binding</keyword>
<evidence type="ECO:0000256" key="6">
    <source>
        <dbReference type="ARBA" id="ARBA00022777"/>
    </source>
</evidence>
<dbReference type="Pfam" id="PF08544">
    <property type="entry name" value="GHMP_kinases_C"/>
    <property type="match status" value="1"/>
</dbReference>
<feature type="binding site" evidence="9">
    <location>
        <begin position="100"/>
        <end position="110"/>
    </location>
    <ligand>
        <name>ATP</name>
        <dbReference type="ChEBI" id="CHEBI:30616"/>
    </ligand>
</feature>
<dbReference type="Gene3D" id="3.30.70.890">
    <property type="entry name" value="GHMP kinase, C-terminal domain"/>
    <property type="match status" value="1"/>
</dbReference>
<dbReference type="EMBL" id="VFNV01000001">
    <property type="protein sequence ID" value="TQK76971.1"/>
    <property type="molecule type" value="Genomic_DNA"/>
</dbReference>
<name>A0A542SQS2_9MICO</name>
<dbReference type="InterPro" id="IPR036554">
    <property type="entry name" value="GHMP_kinase_C_sf"/>
</dbReference>
<comment type="pathway">
    <text evidence="9">Isoprenoid biosynthesis; isopentenyl diphosphate biosynthesis via DXP pathway; isopentenyl diphosphate from 1-deoxy-D-xylulose 5-phosphate: step 3/6.</text>
</comment>
<dbReference type="EC" id="2.7.1.148" evidence="2 9"/>
<dbReference type="SUPFAM" id="SSF55060">
    <property type="entry name" value="GHMP Kinase, C-terminal domain"/>
    <property type="match status" value="1"/>
</dbReference>
<dbReference type="Pfam" id="PF00288">
    <property type="entry name" value="GHMP_kinases_N"/>
    <property type="match status" value="1"/>
</dbReference>
<keyword evidence="9" id="KW-0414">Isoprene biosynthesis</keyword>
<dbReference type="HAMAP" id="MF_00061">
    <property type="entry name" value="IspE"/>
    <property type="match status" value="1"/>
</dbReference>
<dbReference type="PANTHER" id="PTHR43527:SF2">
    <property type="entry name" value="4-DIPHOSPHOCYTIDYL-2-C-METHYL-D-ERYTHRITOL KINASE, CHLOROPLASTIC"/>
    <property type="match status" value="1"/>
</dbReference>
<dbReference type="UniPathway" id="UPA00056">
    <property type="reaction ID" value="UER00094"/>
</dbReference>
<feature type="domain" description="GHMP kinase N-terminal" evidence="10">
    <location>
        <begin position="72"/>
        <end position="150"/>
    </location>
</feature>
<feature type="active site" evidence="9">
    <location>
        <position position="142"/>
    </location>
</feature>
<evidence type="ECO:0000256" key="7">
    <source>
        <dbReference type="ARBA" id="ARBA00022840"/>
    </source>
</evidence>
<gene>
    <name evidence="9" type="primary">ispE</name>
    <name evidence="12" type="ORF">FB389_1675</name>
</gene>
<keyword evidence="5 9" id="KW-0547">Nucleotide-binding</keyword>
<dbReference type="GO" id="GO:0050515">
    <property type="term" value="F:4-(cytidine 5'-diphospho)-2-C-methyl-D-erythritol kinase activity"/>
    <property type="evidence" value="ECO:0007669"/>
    <property type="project" value="UniProtKB-UniRule"/>
</dbReference>
<evidence type="ECO:0000259" key="10">
    <source>
        <dbReference type="Pfam" id="PF00288"/>
    </source>
</evidence>
<proteinExistence type="inferred from homology"/>
<organism evidence="12 13">
    <name type="scientific">Rarobacter incanus</name>
    <dbReference type="NCBI Taxonomy" id="153494"/>
    <lineage>
        <taxon>Bacteria</taxon>
        <taxon>Bacillati</taxon>
        <taxon>Actinomycetota</taxon>
        <taxon>Actinomycetes</taxon>
        <taxon>Micrococcales</taxon>
        <taxon>Rarobacteraceae</taxon>
        <taxon>Rarobacter</taxon>
    </lineage>
</organism>
<evidence type="ECO:0000313" key="12">
    <source>
        <dbReference type="EMBL" id="TQK76971.1"/>
    </source>
</evidence>
<dbReference type="GO" id="GO:0019288">
    <property type="term" value="P:isopentenyl diphosphate biosynthetic process, methylerythritol 4-phosphate pathway"/>
    <property type="evidence" value="ECO:0007669"/>
    <property type="project" value="UniProtKB-UniRule"/>
</dbReference>
<dbReference type="RefSeq" id="WP_142112610.1">
    <property type="nucleotide sequence ID" value="NZ_BAAATB010000004.1"/>
</dbReference>
<dbReference type="PRINTS" id="PR00958">
    <property type="entry name" value="HOMSERKINASE"/>
</dbReference>
<keyword evidence="6 9" id="KW-0418">Kinase</keyword>
<feature type="active site" evidence="9">
    <location>
        <position position="15"/>
    </location>
</feature>
<dbReference type="NCBIfam" id="TIGR00154">
    <property type="entry name" value="ispE"/>
    <property type="match status" value="1"/>
</dbReference>
<sequence>MNQVASEATATSYGKINVALRAGPVDAHGYHPLRTVFAAVSLPERVHVRASDRLQIEVVNDPHGVVPRDETNLAAAAARLMADRVGRDPLVEITIDKTVPVAGGMGGGSADAAATLLALNELWGMGLHRRQLAAMARPLGADVPFAVVGGTALGTGRGDHVLPIATSRSLPIALALQDDGISTARVYQLYDELHPGAIDPHADDDLVAGLESGDLERVGRNMVNDLEPVAFAVMPRLQQIRDAALREGALGAVVTGSGPTVAALGADDDHARRIAAAWGAQGLCARAVAVRSVPAE</sequence>
<comment type="function">
    <text evidence="9">Catalyzes the phosphorylation of the position 2 hydroxy group of 4-diphosphocytidyl-2C-methyl-D-erythritol.</text>
</comment>
<evidence type="ECO:0000256" key="5">
    <source>
        <dbReference type="ARBA" id="ARBA00022741"/>
    </source>
</evidence>
<evidence type="ECO:0000256" key="1">
    <source>
        <dbReference type="ARBA" id="ARBA00009684"/>
    </source>
</evidence>
<evidence type="ECO:0000256" key="4">
    <source>
        <dbReference type="ARBA" id="ARBA00022679"/>
    </source>
</evidence>
<comment type="caution">
    <text evidence="12">The sequence shown here is derived from an EMBL/GenBank/DDBJ whole genome shotgun (WGS) entry which is preliminary data.</text>
</comment>
<dbReference type="NCBIfam" id="NF002870">
    <property type="entry name" value="PRK03188.1"/>
    <property type="match status" value="1"/>
</dbReference>
<evidence type="ECO:0000256" key="3">
    <source>
        <dbReference type="ARBA" id="ARBA00017473"/>
    </source>
</evidence>
<accession>A0A542SQS2</accession>
<dbReference type="SUPFAM" id="SSF54211">
    <property type="entry name" value="Ribosomal protein S5 domain 2-like"/>
    <property type="match status" value="1"/>
</dbReference>
<keyword evidence="4 9" id="KW-0808">Transferase</keyword>
<dbReference type="InterPro" id="IPR006204">
    <property type="entry name" value="GHMP_kinase_N_dom"/>
</dbReference>
<evidence type="ECO:0000256" key="9">
    <source>
        <dbReference type="HAMAP-Rule" id="MF_00061"/>
    </source>
</evidence>
<dbReference type="InterPro" id="IPR013750">
    <property type="entry name" value="GHMP_kinase_C_dom"/>
</dbReference>
<evidence type="ECO:0000256" key="8">
    <source>
        <dbReference type="ARBA" id="ARBA00032554"/>
    </source>
</evidence>
<dbReference type="OrthoDB" id="3173073at2"/>
<comment type="catalytic activity">
    <reaction evidence="9">
        <text>4-CDP-2-C-methyl-D-erythritol + ATP = 4-CDP-2-C-methyl-D-erythritol 2-phosphate + ADP + H(+)</text>
        <dbReference type="Rhea" id="RHEA:18437"/>
        <dbReference type="ChEBI" id="CHEBI:15378"/>
        <dbReference type="ChEBI" id="CHEBI:30616"/>
        <dbReference type="ChEBI" id="CHEBI:57823"/>
        <dbReference type="ChEBI" id="CHEBI:57919"/>
        <dbReference type="ChEBI" id="CHEBI:456216"/>
        <dbReference type="EC" id="2.7.1.148"/>
    </reaction>
</comment>
<dbReference type="InterPro" id="IPR020568">
    <property type="entry name" value="Ribosomal_Su5_D2-typ_SF"/>
</dbReference>
<dbReference type="PANTHER" id="PTHR43527">
    <property type="entry name" value="4-DIPHOSPHOCYTIDYL-2-C-METHYL-D-ERYTHRITOL KINASE, CHLOROPLASTIC"/>
    <property type="match status" value="1"/>
</dbReference>
<protein>
    <recommendedName>
        <fullName evidence="3 9">4-diphosphocytidyl-2-C-methyl-D-erythritol kinase</fullName>
        <shortName evidence="9">CMK</shortName>
        <ecNumber evidence="2 9">2.7.1.148</ecNumber>
    </recommendedName>
    <alternativeName>
        <fullName evidence="8 9">4-(cytidine-5'-diphospho)-2-C-methyl-D-erythritol kinase</fullName>
    </alternativeName>
</protein>
<evidence type="ECO:0000256" key="2">
    <source>
        <dbReference type="ARBA" id="ARBA00012052"/>
    </source>
</evidence>
<dbReference type="GO" id="GO:0016114">
    <property type="term" value="P:terpenoid biosynthetic process"/>
    <property type="evidence" value="ECO:0007669"/>
    <property type="project" value="UniProtKB-UniRule"/>
</dbReference>
<dbReference type="PIRSF" id="PIRSF010376">
    <property type="entry name" value="IspE"/>
    <property type="match status" value="1"/>
</dbReference>
<dbReference type="InterPro" id="IPR004424">
    <property type="entry name" value="IspE"/>
</dbReference>
<evidence type="ECO:0000313" key="13">
    <source>
        <dbReference type="Proteomes" id="UP000316181"/>
    </source>
</evidence>
<dbReference type="InterPro" id="IPR014721">
    <property type="entry name" value="Ribsml_uS5_D2-typ_fold_subgr"/>
</dbReference>
<dbReference type="GO" id="GO:0005524">
    <property type="term" value="F:ATP binding"/>
    <property type="evidence" value="ECO:0007669"/>
    <property type="project" value="UniProtKB-UniRule"/>
</dbReference>
<reference evidence="12 13" key="1">
    <citation type="submission" date="2019-06" db="EMBL/GenBank/DDBJ databases">
        <title>Sequencing the genomes of 1000 actinobacteria strains.</title>
        <authorList>
            <person name="Klenk H.-P."/>
        </authorList>
    </citation>
    <scope>NUCLEOTIDE SEQUENCE [LARGE SCALE GENOMIC DNA]</scope>
    <source>
        <strain evidence="12 13">DSM 10596</strain>
    </source>
</reference>
<feature type="domain" description="GHMP kinase C-terminal" evidence="11">
    <location>
        <begin position="207"/>
        <end position="281"/>
    </location>
</feature>
<keyword evidence="13" id="KW-1185">Reference proteome</keyword>
<evidence type="ECO:0000259" key="11">
    <source>
        <dbReference type="Pfam" id="PF08544"/>
    </source>
</evidence>
<dbReference type="Gene3D" id="3.30.230.10">
    <property type="match status" value="1"/>
</dbReference>
<dbReference type="AlphaFoldDB" id="A0A542SQS2"/>
<comment type="similarity">
    <text evidence="1 9">Belongs to the GHMP kinase family. IspE subfamily.</text>
</comment>